<comment type="caution">
    <text evidence="2">The sequence shown here is derived from an EMBL/GenBank/DDBJ whole genome shotgun (WGS) entry which is preliminary data.</text>
</comment>
<keyword evidence="3" id="KW-1185">Reference proteome</keyword>
<dbReference type="Pfam" id="PF14441">
    <property type="entry name" value="OTT_1508_deam"/>
    <property type="match status" value="1"/>
</dbReference>
<protein>
    <submittedName>
        <fullName evidence="2">Uncharacterized protein</fullName>
    </submittedName>
</protein>
<evidence type="ECO:0000313" key="3">
    <source>
        <dbReference type="Proteomes" id="UP001628179"/>
    </source>
</evidence>
<dbReference type="GeneID" id="98180301"/>
<feature type="region of interest" description="Disordered" evidence="1">
    <location>
        <begin position="212"/>
        <end position="235"/>
    </location>
</feature>
<evidence type="ECO:0000313" key="2">
    <source>
        <dbReference type="EMBL" id="GAB1319349.1"/>
    </source>
</evidence>
<dbReference type="EMBL" id="BAAFSV010000005">
    <property type="protein sequence ID" value="GAB1319349.1"/>
    <property type="molecule type" value="Genomic_DNA"/>
</dbReference>
<dbReference type="Proteomes" id="UP001628179">
    <property type="component" value="Unassembled WGS sequence"/>
</dbReference>
<reference evidence="2 3" key="1">
    <citation type="submission" date="2024-09" db="EMBL/GenBank/DDBJ databases">
        <title>Itraconazole resistance in Madurella fahalii resulting from another homologue of gene encoding cytochrome P450 14-alpha sterol demethylase (CYP51).</title>
        <authorList>
            <person name="Yoshioka I."/>
            <person name="Fahal A.H."/>
            <person name="Kaneko S."/>
            <person name="Yaguchi T."/>
        </authorList>
    </citation>
    <scope>NUCLEOTIDE SEQUENCE [LARGE SCALE GENOMIC DNA]</scope>
    <source>
        <strain evidence="2 3">IFM 68171</strain>
    </source>
</reference>
<sequence length="297" mass="33643">MDLNLEAKKELVGELALQLHMEFWMMDHRAIIDSVAHNILNPKKRVKGSASEVAEQMKEQLDSWHKKCARERTTDTTAVAIASNGDIVIAANIKKRTEQGIRRGGKGGGTSSAPNPAEFGFYDRRHELTIQRVSQTFPQTRQANIINLVPAAHPRTPQENAELHAEMQIMRYAKQERLHIEVMGISKPACEKCAEVLDLYPLQRVETIWDEDGSPVIPPPGSTQNQGGAGKKITNWERPSEYGFGRIMRRARIQHRFQVLTPGEEGEQVVEWQVGKETPFFYVRPIHSERATYNLSK</sequence>
<name>A0ABQ0GNQ6_9PEZI</name>
<accession>A0ABQ0GNQ6</accession>
<proteinExistence type="predicted"/>
<gene>
    <name evidence="2" type="ORF">MFIFM68171_09559</name>
</gene>
<dbReference type="InterPro" id="IPR027796">
    <property type="entry name" value="OTT_1508_deam-like"/>
</dbReference>
<organism evidence="2 3">
    <name type="scientific">Madurella fahalii</name>
    <dbReference type="NCBI Taxonomy" id="1157608"/>
    <lineage>
        <taxon>Eukaryota</taxon>
        <taxon>Fungi</taxon>
        <taxon>Dikarya</taxon>
        <taxon>Ascomycota</taxon>
        <taxon>Pezizomycotina</taxon>
        <taxon>Sordariomycetes</taxon>
        <taxon>Sordariomycetidae</taxon>
        <taxon>Sordariales</taxon>
        <taxon>Sordariales incertae sedis</taxon>
        <taxon>Madurella</taxon>
    </lineage>
</organism>
<evidence type="ECO:0000256" key="1">
    <source>
        <dbReference type="SAM" id="MobiDB-lite"/>
    </source>
</evidence>
<dbReference type="RefSeq" id="XP_070921079.1">
    <property type="nucleotide sequence ID" value="XM_071064978.1"/>
</dbReference>